<accession>A0A9P4UFY1</accession>
<dbReference type="AlphaFoldDB" id="A0A9P4UFY1"/>
<protein>
    <submittedName>
        <fullName evidence="2">Uncharacterized protein</fullName>
    </submittedName>
</protein>
<feature type="region of interest" description="Disordered" evidence="1">
    <location>
        <begin position="75"/>
        <end position="129"/>
    </location>
</feature>
<proteinExistence type="predicted"/>
<evidence type="ECO:0000313" key="3">
    <source>
        <dbReference type="Proteomes" id="UP000799764"/>
    </source>
</evidence>
<dbReference type="EMBL" id="MU001496">
    <property type="protein sequence ID" value="KAF2447968.1"/>
    <property type="molecule type" value="Genomic_DNA"/>
</dbReference>
<dbReference type="Proteomes" id="UP000799764">
    <property type="component" value="Unassembled WGS sequence"/>
</dbReference>
<comment type="caution">
    <text evidence="2">The sequence shown here is derived from an EMBL/GenBank/DDBJ whole genome shotgun (WGS) entry which is preliminary data.</text>
</comment>
<feature type="compositionally biased region" description="Pro residues" evidence="1">
    <location>
        <begin position="94"/>
        <end position="111"/>
    </location>
</feature>
<evidence type="ECO:0000256" key="1">
    <source>
        <dbReference type="SAM" id="MobiDB-lite"/>
    </source>
</evidence>
<sequence length="129" mass="14147">MGWGISLPGRQDLFCCSLSVTQPLDIKSQTRLVLQSPAGRKTILLILRGMGLKKPQAGPCTPDPACMPSHHRIASHRTAQTVRSKHSEARSPSNPTPVHVPPSPSIRPPRIPNMQSEGMTRKLLRKYAV</sequence>
<gene>
    <name evidence="2" type="ORF">P171DRAFT_235559</name>
</gene>
<name>A0A9P4UFY1_9PLEO</name>
<organism evidence="2 3">
    <name type="scientific">Karstenula rhodostoma CBS 690.94</name>
    <dbReference type="NCBI Taxonomy" id="1392251"/>
    <lineage>
        <taxon>Eukaryota</taxon>
        <taxon>Fungi</taxon>
        <taxon>Dikarya</taxon>
        <taxon>Ascomycota</taxon>
        <taxon>Pezizomycotina</taxon>
        <taxon>Dothideomycetes</taxon>
        <taxon>Pleosporomycetidae</taxon>
        <taxon>Pleosporales</taxon>
        <taxon>Massarineae</taxon>
        <taxon>Didymosphaeriaceae</taxon>
        <taxon>Karstenula</taxon>
    </lineage>
</organism>
<reference evidence="2" key="1">
    <citation type="journal article" date="2020" name="Stud. Mycol.">
        <title>101 Dothideomycetes genomes: a test case for predicting lifestyles and emergence of pathogens.</title>
        <authorList>
            <person name="Haridas S."/>
            <person name="Albert R."/>
            <person name="Binder M."/>
            <person name="Bloem J."/>
            <person name="Labutti K."/>
            <person name="Salamov A."/>
            <person name="Andreopoulos B."/>
            <person name="Baker S."/>
            <person name="Barry K."/>
            <person name="Bills G."/>
            <person name="Bluhm B."/>
            <person name="Cannon C."/>
            <person name="Castanera R."/>
            <person name="Culley D."/>
            <person name="Daum C."/>
            <person name="Ezra D."/>
            <person name="Gonzalez J."/>
            <person name="Henrissat B."/>
            <person name="Kuo A."/>
            <person name="Liang C."/>
            <person name="Lipzen A."/>
            <person name="Lutzoni F."/>
            <person name="Magnuson J."/>
            <person name="Mondo S."/>
            <person name="Nolan M."/>
            <person name="Ohm R."/>
            <person name="Pangilinan J."/>
            <person name="Park H.-J."/>
            <person name="Ramirez L."/>
            <person name="Alfaro M."/>
            <person name="Sun H."/>
            <person name="Tritt A."/>
            <person name="Yoshinaga Y."/>
            <person name="Zwiers L.-H."/>
            <person name="Turgeon B."/>
            <person name="Goodwin S."/>
            <person name="Spatafora J."/>
            <person name="Crous P."/>
            <person name="Grigoriev I."/>
        </authorList>
    </citation>
    <scope>NUCLEOTIDE SEQUENCE</scope>
    <source>
        <strain evidence="2">CBS 690.94</strain>
    </source>
</reference>
<evidence type="ECO:0000313" key="2">
    <source>
        <dbReference type="EMBL" id="KAF2447968.1"/>
    </source>
</evidence>
<keyword evidence="3" id="KW-1185">Reference proteome</keyword>